<dbReference type="AlphaFoldDB" id="A0A1G6TR00"/>
<feature type="transmembrane region" description="Helical" evidence="1">
    <location>
        <begin position="184"/>
        <end position="203"/>
    </location>
</feature>
<keyword evidence="1" id="KW-0812">Transmembrane</keyword>
<reference evidence="3" key="1">
    <citation type="submission" date="2016-10" db="EMBL/GenBank/DDBJ databases">
        <authorList>
            <person name="Varghese N."/>
            <person name="Submissions S."/>
        </authorList>
    </citation>
    <scope>NUCLEOTIDE SEQUENCE [LARGE SCALE GENOMIC DNA]</scope>
    <source>
        <strain evidence="3">CGMCC 4.3516</strain>
    </source>
</reference>
<feature type="transmembrane region" description="Helical" evidence="1">
    <location>
        <begin position="9"/>
        <end position="28"/>
    </location>
</feature>
<name>A0A1G6TR00_9ACTN</name>
<accession>A0A1G6TR00</accession>
<evidence type="ECO:0000313" key="2">
    <source>
        <dbReference type="EMBL" id="SDD31543.1"/>
    </source>
</evidence>
<dbReference type="Proteomes" id="UP000198949">
    <property type="component" value="Unassembled WGS sequence"/>
</dbReference>
<evidence type="ECO:0000256" key="1">
    <source>
        <dbReference type="SAM" id="Phobius"/>
    </source>
</evidence>
<gene>
    <name evidence="2" type="ORF">SAMN05216270_103106</name>
</gene>
<dbReference type="EMBL" id="FNAD01000003">
    <property type="protein sequence ID" value="SDD31543.1"/>
    <property type="molecule type" value="Genomic_DNA"/>
</dbReference>
<feature type="transmembrane region" description="Helical" evidence="1">
    <location>
        <begin position="70"/>
        <end position="87"/>
    </location>
</feature>
<proteinExistence type="predicted"/>
<dbReference type="OrthoDB" id="5196183at2"/>
<keyword evidence="3" id="KW-1185">Reference proteome</keyword>
<organism evidence="2 3">
    <name type="scientific">Glycomyces harbinensis</name>
    <dbReference type="NCBI Taxonomy" id="58114"/>
    <lineage>
        <taxon>Bacteria</taxon>
        <taxon>Bacillati</taxon>
        <taxon>Actinomycetota</taxon>
        <taxon>Actinomycetes</taxon>
        <taxon>Glycomycetales</taxon>
        <taxon>Glycomycetaceae</taxon>
        <taxon>Glycomyces</taxon>
    </lineage>
</organism>
<dbReference type="STRING" id="58114.SAMN05216270_103106"/>
<keyword evidence="1" id="KW-0472">Membrane</keyword>
<sequence>MTRLPGADWWIELGLLPLAFASVGAALWHSAFAAEPGGDYGTLAIVLGAVWGVVFLALDRRRFRHRAAPLLLAAPALAVVIAWFAVADVAMDSRGVVEECPATPVSTYEVDRARGGSHWETEYSLDCDRGEARVALVVSGPAPAEESGDDESRVHLVEVEYDPRGLIDPNTDDYVTGSRQNPAVSLWFAGIAAAAGIGLRLAAARSRADRH</sequence>
<protein>
    <submittedName>
        <fullName evidence="2">Uncharacterized protein</fullName>
    </submittedName>
</protein>
<evidence type="ECO:0000313" key="3">
    <source>
        <dbReference type="Proteomes" id="UP000198949"/>
    </source>
</evidence>
<feature type="transmembrane region" description="Helical" evidence="1">
    <location>
        <begin position="40"/>
        <end position="58"/>
    </location>
</feature>
<keyword evidence="1" id="KW-1133">Transmembrane helix</keyword>
<dbReference type="RefSeq" id="WP_091030595.1">
    <property type="nucleotide sequence ID" value="NZ_FNAD01000003.1"/>
</dbReference>